<sequence>METPINGTRSILHICTRETIRPLRDQVLRLSGFHVDSSLEHAEGLSMFRSRHYDLVLIDVEGEEGIPRAEQMCSEIKTAQHQQLVAFVCNWRVAILTDCPDEIVRTEFDPAAFAKGVKDIIPLPSNAASN</sequence>
<name>A0A852VIE0_9BACT</name>
<evidence type="ECO:0000313" key="1">
    <source>
        <dbReference type="EMBL" id="NYF89955.1"/>
    </source>
</evidence>
<evidence type="ECO:0000313" key="2">
    <source>
        <dbReference type="Proteomes" id="UP000564385"/>
    </source>
</evidence>
<organism evidence="1 2">
    <name type="scientific">Tunturiibacter lichenicola</name>
    <dbReference type="NCBI Taxonomy" id="2051959"/>
    <lineage>
        <taxon>Bacteria</taxon>
        <taxon>Pseudomonadati</taxon>
        <taxon>Acidobacteriota</taxon>
        <taxon>Terriglobia</taxon>
        <taxon>Terriglobales</taxon>
        <taxon>Acidobacteriaceae</taxon>
        <taxon>Tunturiibacter</taxon>
    </lineage>
</organism>
<dbReference type="AlphaFoldDB" id="A0A852VIE0"/>
<dbReference type="InterPro" id="IPR011006">
    <property type="entry name" value="CheY-like_superfamily"/>
</dbReference>
<dbReference type="EMBL" id="JACCCU010000001">
    <property type="protein sequence ID" value="NYF89955.1"/>
    <property type="molecule type" value="Genomic_DNA"/>
</dbReference>
<dbReference type="Proteomes" id="UP000564385">
    <property type="component" value="Unassembled WGS sequence"/>
</dbReference>
<reference evidence="1 2" key="1">
    <citation type="submission" date="2020-07" db="EMBL/GenBank/DDBJ databases">
        <title>Genomic Encyclopedia of Type Strains, Phase IV (KMG-V): Genome sequencing to study the core and pangenomes of soil and plant-associated prokaryotes.</title>
        <authorList>
            <person name="Whitman W."/>
        </authorList>
    </citation>
    <scope>NUCLEOTIDE SEQUENCE [LARGE SCALE GENOMIC DNA]</scope>
    <source>
        <strain evidence="1 2">M8UP22</strain>
    </source>
</reference>
<protein>
    <submittedName>
        <fullName evidence="1">CheY-like chemotaxis protein</fullName>
    </submittedName>
</protein>
<comment type="caution">
    <text evidence="1">The sequence shown here is derived from an EMBL/GenBank/DDBJ whole genome shotgun (WGS) entry which is preliminary data.</text>
</comment>
<proteinExistence type="predicted"/>
<dbReference type="SUPFAM" id="SSF52172">
    <property type="entry name" value="CheY-like"/>
    <property type="match status" value="1"/>
</dbReference>
<gene>
    <name evidence="1" type="ORF">HDF08_002022</name>
</gene>
<accession>A0A852VIE0</accession>